<dbReference type="OrthoDB" id="4225086at2759"/>
<dbReference type="Pfam" id="PF11905">
    <property type="entry name" value="DUF3425"/>
    <property type="match status" value="1"/>
</dbReference>
<dbReference type="RefSeq" id="XP_013330481.1">
    <property type="nucleotide sequence ID" value="XM_013475027.1"/>
</dbReference>
<organism evidence="2 3">
    <name type="scientific">Rasamsonia emersonii (strain ATCC 16479 / CBS 393.64 / IMI 116815)</name>
    <dbReference type="NCBI Taxonomy" id="1408163"/>
    <lineage>
        <taxon>Eukaryota</taxon>
        <taxon>Fungi</taxon>
        <taxon>Dikarya</taxon>
        <taxon>Ascomycota</taxon>
        <taxon>Pezizomycotina</taxon>
        <taxon>Eurotiomycetes</taxon>
        <taxon>Eurotiomycetidae</taxon>
        <taxon>Eurotiales</taxon>
        <taxon>Trichocomaceae</taxon>
        <taxon>Rasamsonia</taxon>
    </lineage>
</organism>
<dbReference type="PANTHER" id="PTHR38116:SF1">
    <property type="entry name" value="BZIP DOMAIN-CONTAINING PROTEIN"/>
    <property type="match status" value="1"/>
</dbReference>
<gene>
    <name evidence="2" type="ORF">T310_2100</name>
</gene>
<sequence length="499" mass="57857">MSESTLNEYPVDDDELQLVLRDTPHLLNYKDFDAEAARFPSRLPLPQRIGLQPYHCTREIWRYLKVQIYKVPRQNMPKNEWTLVDLTSWHRISFGLGNDDDVHPLLRDQEGLDGDNYETVQMMEWEAAKMPHLILVTCHKVKGDNQSLLYGELAPIVEAMDVRLIKTSMKSVLRLRSFISGKQDRRQPFPSIFMPETRRLLSTISMDSSEQTELAKAQALGEIMTPAIPLLRMSPQMRARDPDDDWTGRSDRAERRRRQNRLNQRAYRQESRSESVPSCYETASLSSHTSPLMLSPQPGHGNKTAICRLPAEERSKMMNDFEERAYMHYILGSPQADLLLHLVRFNALRAYIHNTIFLRLTDDDVRLDDSLSPFNKGVLTYPESSLPPSLRPTALQLSIPHHPWFDAIPIARMRDNLIRAADSFDDGKLCADLMEFTCESSDKIYLIVWGEPWDPRGWEITKSFLQEWGWTIRGCPELLESTNYWRAKRGEKPLLWDVS</sequence>
<feature type="region of interest" description="Disordered" evidence="1">
    <location>
        <begin position="233"/>
        <end position="282"/>
    </location>
</feature>
<name>A0A0F4Z039_RASE3</name>
<evidence type="ECO:0000313" key="2">
    <source>
        <dbReference type="EMBL" id="KKA23869.1"/>
    </source>
</evidence>
<keyword evidence="3" id="KW-1185">Reference proteome</keyword>
<reference evidence="2 3" key="1">
    <citation type="submission" date="2015-04" db="EMBL/GenBank/DDBJ databases">
        <authorList>
            <person name="Heijne W.H."/>
            <person name="Fedorova N.D."/>
            <person name="Nierman W.C."/>
            <person name="Vollebregt A.W."/>
            <person name="Zhao Z."/>
            <person name="Wu L."/>
            <person name="Kumar M."/>
            <person name="Stam H."/>
            <person name="van den Berg M.A."/>
            <person name="Pel H.J."/>
        </authorList>
    </citation>
    <scope>NUCLEOTIDE SEQUENCE [LARGE SCALE GENOMIC DNA]</scope>
    <source>
        <strain evidence="2 3">CBS 393.64</strain>
    </source>
</reference>
<comment type="caution">
    <text evidence="2">The sequence shown here is derived from an EMBL/GenBank/DDBJ whole genome shotgun (WGS) entry which is preliminary data.</text>
</comment>
<dbReference type="EMBL" id="LASV01000084">
    <property type="protein sequence ID" value="KKA23869.1"/>
    <property type="molecule type" value="Genomic_DNA"/>
</dbReference>
<dbReference type="GeneID" id="25314451"/>
<dbReference type="Proteomes" id="UP000053958">
    <property type="component" value="Unassembled WGS sequence"/>
</dbReference>
<dbReference type="PANTHER" id="PTHR38116">
    <property type="entry name" value="CHROMOSOME 7, WHOLE GENOME SHOTGUN SEQUENCE"/>
    <property type="match status" value="1"/>
</dbReference>
<dbReference type="AlphaFoldDB" id="A0A0F4Z039"/>
<proteinExistence type="predicted"/>
<feature type="compositionally biased region" description="Basic and acidic residues" evidence="1">
    <location>
        <begin position="238"/>
        <end position="254"/>
    </location>
</feature>
<evidence type="ECO:0000313" key="3">
    <source>
        <dbReference type="Proteomes" id="UP000053958"/>
    </source>
</evidence>
<protein>
    <submittedName>
        <fullName evidence="2">Uncharacterized protein</fullName>
    </submittedName>
</protein>
<evidence type="ECO:0000256" key="1">
    <source>
        <dbReference type="SAM" id="MobiDB-lite"/>
    </source>
</evidence>
<dbReference type="InterPro" id="IPR021833">
    <property type="entry name" value="DUF3425"/>
</dbReference>
<accession>A0A0F4Z039</accession>